<evidence type="ECO:0000313" key="1">
    <source>
        <dbReference type="EMBL" id="KAI3757409.1"/>
    </source>
</evidence>
<comment type="caution">
    <text evidence="1">The sequence shown here is derived from an EMBL/GenBank/DDBJ whole genome shotgun (WGS) entry which is preliminary data.</text>
</comment>
<dbReference type="EMBL" id="CM042048">
    <property type="protein sequence ID" value="KAI3757409.1"/>
    <property type="molecule type" value="Genomic_DNA"/>
</dbReference>
<organism evidence="1 2">
    <name type="scientific">Arctium lappa</name>
    <name type="common">Greater burdock</name>
    <name type="synonym">Lappa major</name>
    <dbReference type="NCBI Taxonomy" id="4217"/>
    <lineage>
        <taxon>Eukaryota</taxon>
        <taxon>Viridiplantae</taxon>
        <taxon>Streptophyta</taxon>
        <taxon>Embryophyta</taxon>
        <taxon>Tracheophyta</taxon>
        <taxon>Spermatophyta</taxon>
        <taxon>Magnoliopsida</taxon>
        <taxon>eudicotyledons</taxon>
        <taxon>Gunneridae</taxon>
        <taxon>Pentapetalae</taxon>
        <taxon>asterids</taxon>
        <taxon>campanulids</taxon>
        <taxon>Asterales</taxon>
        <taxon>Asteraceae</taxon>
        <taxon>Carduoideae</taxon>
        <taxon>Cardueae</taxon>
        <taxon>Arctiinae</taxon>
        <taxon>Arctium</taxon>
    </lineage>
</organism>
<gene>
    <name evidence="1" type="ORF">L6452_04946</name>
</gene>
<keyword evidence="2" id="KW-1185">Reference proteome</keyword>
<sequence>MAGSGSALAQAYLLTKLHDEKTTSDANRTAKPDNARRHASSTIGCFPTFFNKTHPATSSIVPVSDHSSTCPSQSVEDPKPDHTIGGID</sequence>
<proteinExistence type="predicted"/>
<evidence type="ECO:0000313" key="2">
    <source>
        <dbReference type="Proteomes" id="UP001055879"/>
    </source>
</evidence>
<dbReference type="Proteomes" id="UP001055879">
    <property type="component" value="Linkage Group LG02"/>
</dbReference>
<name>A0ACB9EEN4_ARCLA</name>
<accession>A0ACB9EEN4</accession>
<reference evidence="1 2" key="2">
    <citation type="journal article" date="2022" name="Mol. Ecol. Resour.">
        <title>The genomes of chicory, endive, great burdock and yacon provide insights into Asteraceae paleo-polyploidization history and plant inulin production.</title>
        <authorList>
            <person name="Fan W."/>
            <person name="Wang S."/>
            <person name="Wang H."/>
            <person name="Wang A."/>
            <person name="Jiang F."/>
            <person name="Liu H."/>
            <person name="Zhao H."/>
            <person name="Xu D."/>
            <person name="Zhang Y."/>
        </authorList>
    </citation>
    <scope>NUCLEOTIDE SEQUENCE [LARGE SCALE GENOMIC DNA]</scope>
    <source>
        <strain evidence="2">cv. Niubang</strain>
    </source>
</reference>
<protein>
    <submittedName>
        <fullName evidence="1">Uncharacterized protein</fullName>
    </submittedName>
</protein>
<reference evidence="2" key="1">
    <citation type="journal article" date="2022" name="Mol. Ecol. Resour.">
        <title>The genomes of chicory, endive, great burdock and yacon provide insights into Asteraceae palaeo-polyploidization history and plant inulin production.</title>
        <authorList>
            <person name="Fan W."/>
            <person name="Wang S."/>
            <person name="Wang H."/>
            <person name="Wang A."/>
            <person name="Jiang F."/>
            <person name="Liu H."/>
            <person name="Zhao H."/>
            <person name="Xu D."/>
            <person name="Zhang Y."/>
        </authorList>
    </citation>
    <scope>NUCLEOTIDE SEQUENCE [LARGE SCALE GENOMIC DNA]</scope>
    <source>
        <strain evidence="2">cv. Niubang</strain>
    </source>
</reference>